<feature type="transmembrane region" description="Helical" evidence="1">
    <location>
        <begin position="290"/>
        <end position="310"/>
    </location>
</feature>
<evidence type="ECO:0000259" key="2">
    <source>
        <dbReference type="Pfam" id="PF00535"/>
    </source>
</evidence>
<dbReference type="InterPro" id="IPR029044">
    <property type="entry name" value="Nucleotide-diphossugar_trans"/>
</dbReference>
<evidence type="ECO:0000313" key="3">
    <source>
        <dbReference type="EMBL" id="RIV33127.1"/>
    </source>
</evidence>
<proteinExistence type="predicted"/>
<keyword evidence="4" id="KW-1185">Reference proteome</keyword>
<evidence type="ECO:0000313" key="4">
    <source>
        <dbReference type="Proteomes" id="UP000266067"/>
    </source>
</evidence>
<accession>A0A3A1N8W4</accession>
<dbReference type="InterPro" id="IPR001173">
    <property type="entry name" value="Glyco_trans_2-like"/>
</dbReference>
<organism evidence="3 4">
    <name type="scientific">Flagellimonas lutimaris</name>
    <dbReference type="NCBI Taxonomy" id="475082"/>
    <lineage>
        <taxon>Bacteria</taxon>
        <taxon>Pseudomonadati</taxon>
        <taxon>Bacteroidota</taxon>
        <taxon>Flavobacteriia</taxon>
        <taxon>Flavobacteriales</taxon>
        <taxon>Flavobacteriaceae</taxon>
        <taxon>Flagellimonas</taxon>
    </lineage>
</organism>
<feature type="domain" description="Glycosyltransferase 2-like" evidence="2">
    <location>
        <begin position="6"/>
        <end position="141"/>
    </location>
</feature>
<dbReference type="EMBL" id="QXFH01000072">
    <property type="protein sequence ID" value="RIV33127.1"/>
    <property type="molecule type" value="Genomic_DNA"/>
</dbReference>
<dbReference type="RefSeq" id="WP_119608382.1">
    <property type="nucleotide sequence ID" value="NZ_QXFH01000072.1"/>
</dbReference>
<dbReference type="PANTHER" id="PTHR22916">
    <property type="entry name" value="GLYCOSYLTRANSFERASE"/>
    <property type="match status" value="1"/>
</dbReference>
<dbReference type="Proteomes" id="UP000266067">
    <property type="component" value="Unassembled WGS sequence"/>
</dbReference>
<keyword evidence="3" id="KW-0808">Transferase</keyword>
<dbReference type="OrthoDB" id="9813550at2"/>
<dbReference type="GO" id="GO:0016758">
    <property type="term" value="F:hexosyltransferase activity"/>
    <property type="evidence" value="ECO:0007669"/>
    <property type="project" value="UniProtKB-ARBA"/>
</dbReference>
<dbReference type="PANTHER" id="PTHR22916:SF64">
    <property type="entry name" value="TRANSFERASE, PUTATIVE-RELATED"/>
    <property type="match status" value="1"/>
</dbReference>
<dbReference type="Gene3D" id="3.90.550.10">
    <property type="entry name" value="Spore Coat Polysaccharide Biosynthesis Protein SpsA, Chain A"/>
    <property type="match status" value="1"/>
</dbReference>
<comment type="caution">
    <text evidence="3">The sequence shown here is derived from an EMBL/GenBank/DDBJ whole genome shotgun (WGS) entry which is preliminary data.</text>
</comment>
<evidence type="ECO:0000256" key="1">
    <source>
        <dbReference type="SAM" id="Phobius"/>
    </source>
</evidence>
<reference evidence="3 4" key="1">
    <citation type="submission" date="2018-08" db="EMBL/GenBank/DDBJ databases">
        <title>Proposal of Muricauda 72 sp.nov. and Muricauda NH166 sp.nov., isolated from seawater.</title>
        <authorList>
            <person name="Cheng H."/>
            <person name="Wu Y.-H."/>
            <person name="Guo L.-L."/>
            <person name="Xu X.-W."/>
        </authorList>
    </citation>
    <scope>NUCLEOTIDE SEQUENCE [LARGE SCALE GENOMIC DNA]</scope>
    <source>
        <strain evidence="3 4">KCTC 22173</strain>
    </source>
</reference>
<keyword evidence="1" id="KW-0812">Transmembrane</keyword>
<protein>
    <submittedName>
        <fullName evidence="3">Glycosyltransferase</fullName>
    </submittedName>
</protein>
<keyword evidence="1" id="KW-1133">Transmembrane helix</keyword>
<name>A0A3A1N8W4_9FLAO</name>
<dbReference type="Pfam" id="PF00535">
    <property type="entry name" value="Glycos_transf_2"/>
    <property type="match status" value="1"/>
</dbReference>
<gene>
    <name evidence="3" type="ORF">D2V08_10950</name>
</gene>
<keyword evidence="1" id="KW-0472">Membrane</keyword>
<dbReference type="AlphaFoldDB" id="A0A3A1N8W4"/>
<sequence>MNTFFSIVVPVYNRPEEVRELLESLQKQDFSKDFEVVIVEDGSSESSEDIVKLFQDNLQISYYYKENSGPGDSRNFGMQKAKGNYFIILDSDCILPKQYLSEVDKELKKEFVHCFGGPDAADASFTNVQKAINYVMTSFLTTGGIRGGEKAVGKFQPRSFNMGISKDAFERAGGFGRIHPGEDPDLTFRIWKAGFNTRLFPKAFVYHKRRIDWNKFYIQVNKFGMVRPILNKWHPGTAKPTYWFPTLFMLGLFVAIILAIIGLWLPLLLYAFYFSILFLDALIKNKNAKVAVLAIYATLTQFTGYGIGFFKSTMLLNFNNKEAEELFPKLFFKKK</sequence>
<dbReference type="SUPFAM" id="SSF53448">
    <property type="entry name" value="Nucleotide-diphospho-sugar transferases"/>
    <property type="match status" value="1"/>
</dbReference>